<protein>
    <submittedName>
        <fullName evidence="1">Uncharacterized protein</fullName>
    </submittedName>
</protein>
<dbReference type="EMBL" id="LR798292">
    <property type="protein sequence ID" value="CAB5220672.1"/>
    <property type="molecule type" value="Genomic_DNA"/>
</dbReference>
<reference evidence="1" key="1">
    <citation type="submission" date="2020-05" db="EMBL/GenBank/DDBJ databases">
        <authorList>
            <person name="Chiriac C."/>
            <person name="Salcher M."/>
            <person name="Ghai R."/>
            <person name="Kavagutti S V."/>
        </authorList>
    </citation>
    <scope>NUCLEOTIDE SEQUENCE</scope>
</reference>
<accession>A0A6J7WVG3</accession>
<gene>
    <name evidence="1" type="ORF">UFOVP244_20</name>
</gene>
<organism evidence="1">
    <name type="scientific">uncultured Caudovirales phage</name>
    <dbReference type="NCBI Taxonomy" id="2100421"/>
    <lineage>
        <taxon>Viruses</taxon>
        <taxon>Duplodnaviria</taxon>
        <taxon>Heunggongvirae</taxon>
        <taxon>Uroviricota</taxon>
        <taxon>Caudoviricetes</taxon>
        <taxon>Peduoviridae</taxon>
        <taxon>Maltschvirus</taxon>
        <taxon>Maltschvirus maltsch</taxon>
    </lineage>
</organism>
<sequence length="77" mass="8635">MTSDDQTYALDTSSIQPKDFGIGRTWSIEVNPTGSISILGLNKCAHELGIPKSTKRIMKKRVKKKIIEILERTLLGY</sequence>
<evidence type="ECO:0000313" key="1">
    <source>
        <dbReference type="EMBL" id="CAB5220672.1"/>
    </source>
</evidence>
<name>A0A6J7WVG3_9CAUD</name>
<proteinExistence type="predicted"/>